<dbReference type="GeneID" id="7050112"/>
<evidence type="ECO:0000313" key="3">
    <source>
        <dbReference type="JaponicusDB" id="SJAG_03385"/>
    </source>
</evidence>
<organism evidence="2 4">
    <name type="scientific">Schizosaccharomyces japonicus (strain yFS275 / FY16936)</name>
    <name type="common">Fission yeast</name>
    <dbReference type="NCBI Taxonomy" id="402676"/>
    <lineage>
        <taxon>Eukaryota</taxon>
        <taxon>Fungi</taxon>
        <taxon>Dikarya</taxon>
        <taxon>Ascomycota</taxon>
        <taxon>Taphrinomycotina</taxon>
        <taxon>Schizosaccharomycetes</taxon>
        <taxon>Schizosaccharomycetales</taxon>
        <taxon>Schizosaccharomycetaceae</taxon>
        <taxon>Schizosaccharomyces</taxon>
    </lineage>
</organism>
<proteinExistence type="inferred from homology"/>
<dbReference type="OMA" id="GYYYHRQ"/>
<gene>
    <name evidence="3" type="primary">gid4</name>
    <name evidence="2" type="ORF">SJAG_03385</name>
</gene>
<comment type="similarity">
    <text evidence="1">Belongs to the GID4/VID24 family.</text>
</comment>
<dbReference type="VEuPathDB" id="FungiDB:SJAG_03385"/>
<dbReference type="JaponicusDB" id="SJAG_03385">
    <property type="gene designation" value="gid4"/>
</dbReference>
<dbReference type="GO" id="GO:0006623">
    <property type="term" value="P:protein targeting to vacuole"/>
    <property type="evidence" value="ECO:0000318"/>
    <property type="project" value="GO_Central"/>
</dbReference>
<dbReference type="GO" id="GO:0034657">
    <property type="term" value="C:GID complex"/>
    <property type="evidence" value="ECO:0000318"/>
    <property type="project" value="GO_Central"/>
</dbReference>
<name>B6K435_SCHJY</name>
<dbReference type="PANTHER" id="PTHR14534">
    <property type="entry name" value="VACUOLAR IMPORT AND DEGRADATION PROTEIN 24"/>
    <property type="match status" value="1"/>
</dbReference>
<dbReference type="HOGENOM" id="CLU_028759_2_1_1"/>
<dbReference type="GO" id="GO:0007039">
    <property type="term" value="P:protein catabolic process in the vacuole"/>
    <property type="evidence" value="ECO:0000318"/>
    <property type="project" value="GO_Central"/>
</dbReference>
<dbReference type="eggNOG" id="KOG4635">
    <property type="taxonomic scope" value="Eukaryota"/>
</dbReference>
<keyword evidence="4" id="KW-1185">Reference proteome</keyword>
<dbReference type="OrthoDB" id="62at2759"/>
<evidence type="ECO:0000313" key="4">
    <source>
        <dbReference type="Proteomes" id="UP000001744"/>
    </source>
</evidence>
<protein>
    <submittedName>
        <fullName evidence="2">Vid24 family cytoplasmic vesicle protein</fullName>
    </submittedName>
</protein>
<dbReference type="RefSeq" id="XP_002174535.1">
    <property type="nucleotide sequence ID" value="XM_002174499.2"/>
</dbReference>
<dbReference type="EMBL" id="KE651167">
    <property type="protein sequence ID" value="EEB08242.1"/>
    <property type="molecule type" value="Genomic_DNA"/>
</dbReference>
<dbReference type="AlphaFoldDB" id="B6K435"/>
<dbReference type="Proteomes" id="UP000001744">
    <property type="component" value="Unassembled WGS sequence"/>
</dbReference>
<dbReference type="GO" id="GO:0043161">
    <property type="term" value="P:proteasome-mediated ubiquitin-dependent protein catabolic process"/>
    <property type="evidence" value="ECO:0000318"/>
    <property type="project" value="GO_Central"/>
</dbReference>
<dbReference type="GO" id="GO:0045721">
    <property type="term" value="P:negative regulation of gluconeogenesis"/>
    <property type="evidence" value="ECO:0000318"/>
    <property type="project" value="GO_Central"/>
</dbReference>
<evidence type="ECO:0000256" key="1">
    <source>
        <dbReference type="ARBA" id="ARBA00061469"/>
    </source>
</evidence>
<dbReference type="Pfam" id="PF09783">
    <property type="entry name" value="Vac_ImportDeg"/>
    <property type="match status" value="1"/>
</dbReference>
<dbReference type="InterPro" id="IPR018618">
    <property type="entry name" value="GID4/10-like"/>
</dbReference>
<dbReference type="STRING" id="402676.B6K435"/>
<sequence length="194" mass="23203">MECFSFLRNGSVFRGKQMSERAEYNVHVTILHVNLRESMLCGYFHIDDDDEHNLPLLTTYFEAEIIGEKFSFLTKWPEWGANESIDFRHWKKLGGLDDSIKNESQMKNYVRREPYKHDLIFMRWKELALFDRPAPGSRLSHAPKAVSYEGFYYIAFRQSTGEITGYYYHNKSNRYEYLEFKPVINKTFPLYEFN</sequence>
<dbReference type="GO" id="GO:0005773">
    <property type="term" value="C:vacuole"/>
    <property type="evidence" value="ECO:0007669"/>
    <property type="project" value="GOC"/>
</dbReference>
<evidence type="ECO:0000313" key="2">
    <source>
        <dbReference type="EMBL" id="EEB08242.1"/>
    </source>
</evidence>
<accession>B6K435</accession>
<reference evidence="2 4" key="1">
    <citation type="journal article" date="2011" name="Science">
        <title>Comparative functional genomics of the fission yeasts.</title>
        <authorList>
            <person name="Rhind N."/>
            <person name="Chen Z."/>
            <person name="Yassour M."/>
            <person name="Thompson D.A."/>
            <person name="Haas B.J."/>
            <person name="Habib N."/>
            <person name="Wapinski I."/>
            <person name="Roy S."/>
            <person name="Lin M.F."/>
            <person name="Heiman D.I."/>
            <person name="Young S.K."/>
            <person name="Furuya K."/>
            <person name="Guo Y."/>
            <person name="Pidoux A."/>
            <person name="Chen H.M."/>
            <person name="Robbertse B."/>
            <person name="Goldberg J.M."/>
            <person name="Aoki K."/>
            <person name="Bayne E.H."/>
            <person name="Berlin A.M."/>
            <person name="Desjardins C.A."/>
            <person name="Dobbs E."/>
            <person name="Dukaj L."/>
            <person name="Fan L."/>
            <person name="FitzGerald M.G."/>
            <person name="French C."/>
            <person name="Gujja S."/>
            <person name="Hansen K."/>
            <person name="Keifenheim D."/>
            <person name="Levin J.Z."/>
            <person name="Mosher R.A."/>
            <person name="Mueller C.A."/>
            <person name="Pfiffner J."/>
            <person name="Priest M."/>
            <person name="Russ C."/>
            <person name="Smialowska A."/>
            <person name="Swoboda P."/>
            <person name="Sykes S.M."/>
            <person name="Vaughn M."/>
            <person name="Vengrova S."/>
            <person name="Yoder R."/>
            <person name="Zeng Q."/>
            <person name="Allshire R."/>
            <person name="Baulcombe D."/>
            <person name="Birren B.W."/>
            <person name="Brown W."/>
            <person name="Ekwall K."/>
            <person name="Kellis M."/>
            <person name="Leatherwood J."/>
            <person name="Levin H."/>
            <person name="Margalit H."/>
            <person name="Martienssen R."/>
            <person name="Nieduszynski C.A."/>
            <person name="Spatafora J.W."/>
            <person name="Friedman N."/>
            <person name="Dalgaard J.Z."/>
            <person name="Baumann P."/>
            <person name="Niki H."/>
            <person name="Regev A."/>
            <person name="Nusbaum C."/>
        </authorList>
    </citation>
    <scope>NUCLEOTIDE SEQUENCE [LARGE SCALE GENOMIC DNA]</scope>
    <source>
        <strain evidence="4">yFS275 / FY16936</strain>
    </source>
</reference>
<dbReference type="PANTHER" id="PTHR14534:SF3">
    <property type="entry name" value="GID COMPLEX SUBUNIT 4 HOMOLOG"/>
    <property type="match status" value="1"/>
</dbReference>